<proteinExistence type="inferred from homology"/>
<name>A0AAW0AZC9_9AGAR</name>
<evidence type="ECO:0000256" key="2">
    <source>
        <dbReference type="ARBA" id="ARBA00022857"/>
    </source>
</evidence>
<evidence type="ECO:0000259" key="5">
    <source>
        <dbReference type="Pfam" id="PF13460"/>
    </source>
</evidence>
<accession>A0AAW0AZC9</accession>
<dbReference type="SUPFAM" id="SSF51735">
    <property type="entry name" value="NAD(P)-binding Rossmann-fold domains"/>
    <property type="match status" value="1"/>
</dbReference>
<keyword evidence="7" id="KW-1185">Reference proteome</keyword>
<feature type="domain" description="NAD(P)-binding" evidence="5">
    <location>
        <begin position="12"/>
        <end position="101"/>
    </location>
</feature>
<dbReference type="Gene3D" id="3.40.50.720">
    <property type="entry name" value="NAD(P)-binding Rossmann-like Domain"/>
    <property type="match status" value="1"/>
</dbReference>
<dbReference type="InterPro" id="IPR051609">
    <property type="entry name" value="NmrA/Isoflavone_reductase-like"/>
</dbReference>
<comment type="similarity">
    <text evidence="1">Belongs to the NmrA-type oxidoreductase family. Isoflavone reductase subfamily.</text>
</comment>
<evidence type="ECO:0000313" key="6">
    <source>
        <dbReference type="EMBL" id="KAK7018244.1"/>
    </source>
</evidence>
<dbReference type="EMBL" id="JAWWNJ010000046">
    <property type="protein sequence ID" value="KAK7018244.1"/>
    <property type="molecule type" value="Genomic_DNA"/>
</dbReference>
<comment type="caution">
    <text evidence="6">The sequence shown here is derived from an EMBL/GenBank/DDBJ whole genome shotgun (WGS) entry which is preliminary data.</text>
</comment>
<dbReference type="Proteomes" id="UP001362999">
    <property type="component" value="Unassembled WGS sequence"/>
</dbReference>
<keyword evidence="3" id="KW-0560">Oxidoreductase</keyword>
<protein>
    <submittedName>
        <fullName evidence="6">NmrA domain-containing protein</fullName>
    </submittedName>
</protein>
<evidence type="ECO:0000256" key="1">
    <source>
        <dbReference type="ARBA" id="ARBA00005725"/>
    </source>
</evidence>
<dbReference type="PANTHER" id="PTHR47706">
    <property type="entry name" value="NMRA-LIKE FAMILY PROTEIN"/>
    <property type="match status" value="1"/>
</dbReference>
<evidence type="ECO:0000313" key="7">
    <source>
        <dbReference type="Proteomes" id="UP001362999"/>
    </source>
</evidence>
<feature type="region of interest" description="Disordered" evidence="4">
    <location>
        <begin position="104"/>
        <end position="123"/>
    </location>
</feature>
<organism evidence="6 7">
    <name type="scientific">Favolaschia claudopus</name>
    <dbReference type="NCBI Taxonomy" id="2862362"/>
    <lineage>
        <taxon>Eukaryota</taxon>
        <taxon>Fungi</taxon>
        <taxon>Dikarya</taxon>
        <taxon>Basidiomycota</taxon>
        <taxon>Agaricomycotina</taxon>
        <taxon>Agaricomycetes</taxon>
        <taxon>Agaricomycetidae</taxon>
        <taxon>Agaricales</taxon>
        <taxon>Marasmiineae</taxon>
        <taxon>Mycenaceae</taxon>
        <taxon>Favolaschia</taxon>
    </lineage>
</organism>
<dbReference type="InterPro" id="IPR036291">
    <property type="entry name" value="NAD(P)-bd_dom_sf"/>
</dbReference>
<dbReference type="GO" id="GO:0016491">
    <property type="term" value="F:oxidoreductase activity"/>
    <property type="evidence" value="ECO:0007669"/>
    <property type="project" value="UniProtKB-KW"/>
</dbReference>
<evidence type="ECO:0000256" key="4">
    <source>
        <dbReference type="SAM" id="MobiDB-lite"/>
    </source>
</evidence>
<reference evidence="6 7" key="1">
    <citation type="journal article" date="2024" name="J Genomics">
        <title>Draft genome sequencing and assembly of Favolaschia claudopus CIRM-BRFM 2984 isolated from oak limbs.</title>
        <authorList>
            <person name="Navarro D."/>
            <person name="Drula E."/>
            <person name="Chaduli D."/>
            <person name="Cazenave R."/>
            <person name="Ahrendt S."/>
            <person name="Wang J."/>
            <person name="Lipzen A."/>
            <person name="Daum C."/>
            <person name="Barry K."/>
            <person name="Grigoriev I.V."/>
            <person name="Favel A."/>
            <person name="Rosso M.N."/>
            <person name="Martin F."/>
        </authorList>
    </citation>
    <scope>NUCLEOTIDE SEQUENCE [LARGE SCALE GENOMIC DNA]</scope>
    <source>
        <strain evidence="6 7">CIRM-BRFM 2984</strain>
    </source>
</reference>
<evidence type="ECO:0000256" key="3">
    <source>
        <dbReference type="ARBA" id="ARBA00023002"/>
    </source>
</evidence>
<dbReference type="Pfam" id="PF13460">
    <property type="entry name" value="NAD_binding_10"/>
    <property type="match status" value="1"/>
</dbReference>
<dbReference type="InterPro" id="IPR016040">
    <property type="entry name" value="NAD(P)-bd_dom"/>
</dbReference>
<gene>
    <name evidence="6" type="ORF">R3P38DRAFT_3558322</name>
</gene>
<sequence length="267" mass="28088">MKLYRSFAVVGAGTIGLPILDALASQNVSVLLLSRPDSPPKTVPSNVEVVQVNYDDMEAVAAVLKSHHVEVVLSTVGIPGLASQIILVDAAKLAGAQLFSPSEYAAPTDSQPPCSDNPAGGTGTKNKIAGIPSLFGYAEHKKIIIVGKGEAPVSFTSIPDIAGFVAYILTHLPPSQLSNRIMRLQGDRIPLNALGTLFHTTVKHVDRIDGDGGELKTSLLKLLDSGAGSTGWDAANKREKTGDDAAGSGNKLWPGHDWRSIEEVLKL</sequence>
<dbReference type="AlphaFoldDB" id="A0AAW0AZC9"/>
<keyword evidence="2" id="KW-0521">NADP</keyword>
<dbReference type="PANTHER" id="PTHR47706:SF9">
    <property type="entry name" value="NMRA-LIKE DOMAIN-CONTAINING PROTEIN-RELATED"/>
    <property type="match status" value="1"/>
</dbReference>